<reference evidence="2 3" key="1">
    <citation type="submission" date="2015-10" db="EMBL/GenBank/DDBJ databases">
        <title>Genome sequencing of Penicillium freii.</title>
        <authorList>
            <person name="Nguyen H.D."/>
            <person name="Visagie C.M."/>
            <person name="Seifert K.A."/>
        </authorList>
    </citation>
    <scope>NUCLEOTIDE SEQUENCE [LARGE SCALE GENOMIC DNA]</scope>
    <source>
        <strain evidence="2 3">DAOM 242723</strain>
    </source>
</reference>
<evidence type="ECO:0000313" key="2">
    <source>
        <dbReference type="EMBL" id="KUM58839.1"/>
    </source>
</evidence>
<protein>
    <submittedName>
        <fullName evidence="2">Uncharacterized protein</fullName>
    </submittedName>
</protein>
<proteinExistence type="predicted"/>
<keyword evidence="1" id="KW-0472">Membrane</keyword>
<sequence length="83" mass="8922">MNLGSFGRSGDLLFSPYFFINSSTPLPFFAYFVPCLSPIFCTIFSLPSYIMAADRLSSLLSHLKPGATNGLAAIDSHTPDQGA</sequence>
<keyword evidence="1" id="KW-1133">Transmembrane helix</keyword>
<name>A0A101MDZ9_PENFR</name>
<keyword evidence="1" id="KW-0812">Transmembrane</keyword>
<dbReference type="EMBL" id="LLXE01000257">
    <property type="protein sequence ID" value="KUM58839.1"/>
    <property type="molecule type" value="Genomic_DNA"/>
</dbReference>
<evidence type="ECO:0000256" key="1">
    <source>
        <dbReference type="SAM" id="Phobius"/>
    </source>
</evidence>
<comment type="caution">
    <text evidence="2">The sequence shown here is derived from an EMBL/GenBank/DDBJ whole genome shotgun (WGS) entry which is preliminary data.</text>
</comment>
<evidence type="ECO:0000313" key="3">
    <source>
        <dbReference type="Proteomes" id="UP000055045"/>
    </source>
</evidence>
<keyword evidence="3" id="KW-1185">Reference proteome</keyword>
<gene>
    <name evidence="2" type="ORF">ACN42_g8300</name>
</gene>
<dbReference type="AlphaFoldDB" id="A0A101MDZ9"/>
<organism evidence="2 3">
    <name type="scientific">Penicillium freii</name>
    <dbReference type="NCBI Taxonomy" id="48697"/>
    <lineage>
        <taxon>Eukaryota</taxon>
        <taxon>Fungi</taxon>
        <taxon>Dikarya</taxon>
        <taxon>Ascomycota</taxon>
        <taxon>Pezizomycotina</taxon>
        <taxon>Eurotiomycetes</taxon>
        <taxon>Eurotiomycetidae</taxon>
        <taxon>Eurotiales</taxon>
        <taxon>Aspergillaceae</taxon>
        <taxon>Penicillium</taxon>
    </lineage>
</organism>
<dbReference type="Proteomes" id="UP000055045">
    <property type="component" value="Unassembled WGS sequence"/>
</dbReference>
<feature type="transmembrane region" description="Helical" evidence="1">
    <location>
        <begin position="28"/>
        <end position="52"/>
    </location>
</feature>
<accession>A0A101MDZ9</accession>